<dbReference type="PANTHER" id="PTHR28657">
    <property type="entry name" value="INDOLEAMINE 2,3-DIOXYGENASE"/>
    <property type="match status" value="1"/>
</dbReference>
<evidence type="ECO:0000256" key="2">
    <source>
        <dbReference type="ARBA" id="ARBA00023004"/>
    </source>
</evidence>
<protein>
    <submittedName>
        <fullName evidence="3">Indoleamine 2,3-dioxygenase</fullName>
    </submittedName>
</protein>
<name>A0ABT1XQE4_9SPHN</name>
<dbReference type="Pfam" id="PF01231">
    <property type="entry name" value="IDO"/>
    <property type="match status" value="1"/>
</dbReference>
<comment type="caution">
    <text evidence="3">The sequence shown here is derived from an EMBL/GenBank/DDBJ whole genome shotgun (WGS) entry which is preliminary data.</text>
</comment>
<dbReference type="PANTHER" id="PTHR28657:SF5">
    <property type="entry name" value="INDOLEAMINE 2,3-DIOXYGENASE"/>
    <property type="match status" value="1"/>
</dbReference>
<accession>A0ABT1XQE4</accession>
<evidence type="ECO:0000313" key="4">
    <source>
        <dbReference type="Proteomes" id="UP001206067"/>
    </source>
</evidence>
<evidence type="ECO:0000313" key="3">
    <source>
        <dbReference type="EMBL" id="MCR2833861.1"/>
    </source>
</evidence>
<evidence type="ECO:0000256" key="1">
    <source>
        <dbReference type="ARBA" id="ARBA00022723"/>
    </source>
</evidence>
<dbReference type="InterPro" id="IPR037217">
    <property type="entry name" value="Trp/Indoleamine_2_3_dOase-like"/>
</dbReference>
<keyword evidence="4" id="KW-1185">Reference proteome</keyword>
<dbReference type="EMBL" id="JANKHH010000004">
    <property type="protein sequence ID" value="MCR2833861.1"/>
    <property type="molecule type" value="Genomic_DNA"/>
</dbReference>
<dbReference type="Proteomes" id="UP001206067">
    <property type="component" value="Unassembled WGS sequence"/>
</dbReference>
<keyword evidence="2" id="KW-0408">Iron</keyword>
<reference evidence="3 4" key="1">
    <citation type="submission" date="2022-08" db="EMBL/GenBank/DDBJ databases">
        <title>Polyphasic taxonomy analysis of Qipengyuania sp.RS5-5.</title>
        <authorList>
            <person name="Xamxidin M."/>
            <person name="Wu M."/>
        </authorList>
    </citation>
    <scope>NUCLEOTIDE SEQUENCE [LARGE SCALE GENOMIC DNA]</scope>
    <source>
        <strain evidence="3 4">RS5-5</strain>
    </source>
</reference>
<dbReference type="Gene3D" id="1.20.58.480">
    <property type="match status" value="1"/>
</dbReference>
<proteinExistence type="predicted"/>
<organism evidence="3 4">
    <name type="scientific">Parerythrobacter lacustris</name>
    <dbReference type="NCBI Taxonomy" id="2969984"/>
    <lineage>
        <taxon>Bacteria</taxon>
        <taxon>Pseudomonadati</taxon>
        <taxon>Pseudomonadota</taxon>
        <taxon>Alphaproteobacteria</taxon>
        <taxon>Sphingomonadales</taxon>
        <taxon>Erythrobacteraceae</taxon>
        <taxon>Parerythrobacter</taxon>
    </lineage>
</organism>
<keyword evidence="1" id="KW-0479">Metal-binding</keyword>
<sequence length="386" mass="43077">MEIQDYGMSRARGYLSHYEIDDITLPSRFDGVKQAAGNLSGLLSSGRVRHWLNDLADPVLEDWAREAPEEEVRTAMVHYSFLVQAYVWGEPEAPQYLPANLARPMVAVADRLGQAALLPYSGYVLDNWARLDKSGPITLENIYMVQNFLGGDDENWFVMIHVAIEAEAGVLLDNAAKLVTVAKNGDDAEAERLLVEMDAAWERIYAHFARMPERCDPYIYFHRVRPYIHGWANNPALDGGLIYDGVEKFGGKPQAFRGQTGSQSSIVPAMDALFQVGHSADPLKSFLDELHHYRPVPHRRFIEDLAAQSTLRDFVTAAGSQSLKDAFNACLTQSARFRTRHLEYAASYINKQAGSIAGNDPDVGTGGTPFMKYLKKHRDENAAQLV</sequence>
<gene>
    <name evidence="3" type="ORF">NSO95_07870</name>
</gene>
<dbReference type="SUPFAM" id="SSF140959">
    <property type="entry name" value="Indolic compounds 2,3-dioxygenase-like"/>
    <property type="match status" value="1"/>
</dbReference>
<dbReference type="RefSeq" id="WP_257595639.1">
    <property type="nucleotide sequence ID" value="NZ_JANKHH010000004.1"/>
</dbReference>
<dbReference type="InterPro" id="IPR000898">
    <property type="entry name" value="Indolamine_dOase"/>
</dbReference>